<name>A0A2N2E0X1_9BACT</name>
<dbReference type="EMBL" id="PHAH01000019">
    <property type="protein sequence ID" value="PKM88353.1"/>
    <property type="molecule type" value="Genomic_DNA"/>
</dbReference>
<reference evidence="1 2" key="1">
    <citation type="journal article" date="2017" name="ISME J.">
        <title>Potential for microbial H2 and metal transformations associated with novel bacteria and archaea in deep terrestrial subsurface sediments.</title>
        <authorList>
            <person name="Hernsdorf A.W."/>
            <person name="Amano Y."/>
            <person name="Miyakawa K."/>
            <person name="Ise K."/>
            <person name="Suzuki Y."/>
            <person name="Anantharaman K."/>
            <person name="Probst A."/>
            <person name="Burstein D."/>
            <person name="Thomas B.C."/>
            <person name="Banfield J.F."/>
        </authorList>
    </citation>
    <scope>NUCLEOTIDE SEQUENCE [LARGE SCALE GENOMIC DNA]</scope>
    <source>
        <strain evidence="1">HGW-Falkowbacteria-2</strain>
    </source>
</reference>
<comment type="caution">
    <text evidence="1">The sequence shown here is derived from an EMBL/GenBank/DDBJ whole genome shotgun (WGS) entry which is preliminary data.</text>
</comment>
<accession>A0A2N2E0X1</accession>
<evidence type="ECO:0000313" key="1">
    <source>
        <dbReference type="EMBL" id="PKM88353.1"/>
    </source>
</evidence>
<sequence length="63" mass="7277">MDYELLVAGFSDDQVILKDHENNIIYWPKEKLPQIPEIGQKLHFSIGTDKASLLNELLQTDNH</sequence>
<dbReference type="AlphaFoldDB" id="A0A2N2E0X1"/>
<dbReference type="Proteomes" id="UP000233325">
    <property type="component" value="Unassembled WGS sequence"/>
</dbReference>
<organism evidence="1 2">
    <name type="scientific">Candidatus Falkowbacteria bacterium HGW-Falkowbacteria-2</name>
    <dbReference type="NCBI Taxonomy" id="2013769"/>
    <lineage>
        <taxon>Bacteria</taxon>
        <taxon>Candidatus Falkowiibacteriota</taxon>
    </lineage>
</organism>
<proteinExistence type="predicted"/>
<gene>
    <name evidence="1" type="ORF">CVU83_01810</name>
</gene>
<evidence type="ECO:0008006" key="3">
    <source>
        <dbReference type="Google" id="ProtNLM"/>
    </source>
</evidence>
<protein>
    <recommendedName>
        <fullName evidence="3">DUF3006 domain-containing protein</fullName>
    </recommendedName>
</protein>
<evidence type="ECO:0000313" key="2">
    <source>
        <dbReference type="Proteomes" id="UP000233325"/>
    </source>
</evidence>